<keyword evidence="3 12" id="KW-0813">Transport</keyword>
<evidence type="ECO:0000256" key="6">
    <source>
        <dbReference type="ARBA" id="ARBA00022781"/>
    </source>
</evidence>
<dbReference type="PANTHER" id="PTHR39937">
    <property type="entry name" value="ATP SYNTHASE PROTEIN 8"/>
    <property type="match status" value="1"/>
</dbReference>
<evidence type="ECO:0000256" key="3">
    <source>
        <dbReference type="ARBA" id="ARBA00022448"/>
    </source>
</evidence>
<evidence type="ECO:0000256" key="9">
    <source>
        <dbReference type="ARBA" id="ARBA00023128"/>
    </source>
</evidence>
<dbReference type="EMBL" id="MT683848">
    <property type="protein sequence ID" value="QOK35624.1"/>
    <property type="molecule type" value="Genomic_DNA"/>
</dbReference>
<keyword evidence="11" id="KW-0066">ATP synthesis</keyword>
<organism evidence="13">
    <name type="scientific">Chitra vandijki</name>
    <dbReference type="NCBI Taxonomy" id="227462"/>
    <lineage>
        <taxon>Eukaryota</taxon>
        <taxon>Metazoa</taxon>
        <taxon>Chordata</taxon>
        <taxon>Craniata</taxon>
        <taxon>Vertebrata</taxon>
        <taxon>Euteleostomi</taxon>
        <taxon>Archelosauria</taxon>
        <taxon>Testudinata</taxon>
        <taxon>Testudines</taxon>
        <taxon>Cryptodira</taxon>
        <taxon>Trionychia</taxon>
        <taxon>Trionychidae</taxon>
        <taxon>Chitra</taxon>
    </lineage>
</organism>
<evidence type="ECO:0000313" key="13">
    <source>
        <dbReference type="EMBL" id="QOK35624.1"/>
    </source>
</evidence>
<evidence type="ECO:0000256" key="5">
    <source>
        <dbReference type="ARBA" id="ARBA00022692"/>
    </source>
</evidence>
<keyword evidence="10" id="KW-0472">Membrane</keyword>
<dbReference type="PANTHER" id="PTHR39937:SF1">
    <property type="entry name" value="ATP SYNTHASE PROTEIN 8"/>
    <property type="match status" value="1"/>
</dbReference>
<keyword evidence="6 12" id="KW-0375">Hydrogen ion transport</keyword>
<dbReference type="GO" id="GO:0031966">
    <property type="term" value="C:mitochondrial membrane"/>
    <property type="evidence" value="ECO:0007669"/>
    <property type="project" value="UniProtKB-SubCell"/>
</dbReference>
<dbReference type="GO" id="GO:0015078">
    <property type="term" value="F:proton transmembrane transporter activity"/>
    <property type="evidence" value="ECO:0007669"/>
    <property type="project" value="InterPro"/>
</dbReference>
<comment type="similarity">
    <text evidence="2 12">Belongs to the ATPase protein 8 family.</text>
</comment>
<dbReference type="RefSeq" id="YP_010020705.1">
    <property type="nucleotide sequence ID" value="NC_053617.1"/>
</dbReference>
<dbReference type="AlphaFoldDB" id="A0A7L9K2A9"/>
<evidence type="ECO:0000256" key="7">
    <source>
        <dbReference type="ARBA" id="ARBA00022989"/>
    </source>
</evidence>
<gene>
    <name evidence="13" type="primary">ATP8</name>
</gene>
<keyword evidence="7" id="KW-1133">Transmembrane helix</keyword>
<geneLocation type="mitochondrion" evidence="13"/>
<dbReference type="CTD" id="4509"/>
<accession>A0A7L9K2A9</accession>
<reference evidence="13" key="1">
    <citation type="submission" date="2020-06" db="EMBL/GenBank/DDBJ databases">
        <title>Complete mitochondrial genome and the phylogenetic position of the Trionychidae turtle Chitra vandijki (Testudines: Trionychidae).</title>
        <authorList>
            <person name="Chen C."/>
            <person name="Hong X."/>
            <person name="Li W."/>
            <person name="Yu L."/>
            <person name="Chen H."/>
            <person name="Zhu X."/>
        </authorList>
    </citation>
    <scope>NUCLEOTIDE SEQUENCE</scope>
    <source>
        <tissue evidence="13">Umbilical cord</tissue>
    </source>
</reference>
<keyword evidence="8 12" id="KW-0406">Ion transport</keyword>
<proteinExistence type="inferred from homology"/>
<dbReference type="GO" id="GO:0045259">
    <property type="term" value="C:proton-transporting ATP synthase complex"/>
    <property type="evidence" value="ECO:0007669"/>
    <property type="project" value="UniProtKB-KW"/>
</dbReference>
<dbReference type="GO" id="GO:0015986">
    <property type="term" value="P:proton motive force-driven ATP synthesis"/>
    <property type="evidence" value="ECO:0007669"/>
    <property type="project" value="InterPro"/>
</dbReference>
<evidence type="ECO:0000256" key="11">
    <source>
        <dbReference type="ARBA" id="ARBA00023310"/>
    </source>
</evidence>
<sequence>MPQLNPNPWLSIMLATWLTYIMIHQPKITSFLQTNNIINNHEHPHTNPWNWPWT</sequence>
<dbReference type="GeneID" id="63357505"/>
<evidence type="ECO:0000256" key="1">
    <source>
        <dbReference type="ARBA" id="ARBA00004304"/>
    </source>
</evidence>
<dbReference type="InterPro" id="IPR001421">
    <property type="entry name" value="ATP8_metazoa"/>
</dbReference>
<dbReference type="InterPro" id="IPR050635">
    <property type="entry name" value="ATPase_protein_8"/>
</dbReference>
<evidence type="ECO:0000256" key="2">
    <source>
        <dbReference type="ARBA" id="ARBA00008892"/>
    </source>
</evidence>
<evidence type="ECO:0000256" key="12">
    <source>
        <dbReference type="RuleBase" id="RU003661"/>
    </source>
</evidence>
<dbReference type="Pfam" id="PF00895">
    <property type="entry name" value="ATP-synt_8"/>
    <property type="match status" value="1"/>
</dbReference>
<comment type="subcellular location">
    <subcellularLocation>
        <location evidence="1 12">Mitochondrion membrane</location>
        <topology evidence="1 12">Single-pass membrane protein</topology>
    </subcellularLocation>
</comment>
<keyword evidence="4 12" id="KW-0138">CF(0)</keyword>
<evidence type="ECO:0000256" key="4">
    <source>
        <dbReference type="ARBA" id="ARBA00022547"/>
    </source>
</evidence>
<keyword evidence="5 12" id="KW-0812">Transmembrane</keyword>
<name>A0A7L9K2A9_9SAUR</name>
<keyword evidence="9 12" id="KW-0496">Mitochondrion</keyword>
<protein>
    <recommendedName>
        <fullName evidence="12">ATP synthase complex subunit 8</fullName>
    </recommendedName>
</protein>
<evidence type="ECO:0000256" key="8">
    <source>
        <dbReference type="ARBA" id="ARBA00023065"/>
    </source>
</evidence>
<evidence type="ECO:0000256" key="10">
    <source>
        <dbReference type="ARBA" id="ARBA00023136"/>
    </source>
</evidence>